<accession>A0AAN7SSS4</accession>
<keyword evidence="11" id="KW-1185">Reference proteome</keyword>
<dbReference type="PANTHER" id="PTHR10829">
    <property type="entry name" value="CORTACTIN AND DREBRIN"/>
    <property type="match status" value="1"/>
</dbReference>
<keyword evidence="2" id="KW-0963">Cytoplasm</keyword>
<dbReference type="GO" id="GO:0030833">
    <property type="term" value="P:regulation of actin filament polymerization"/>
    <property type="evidence" value="ECO:0007669"/>
    <property type="project" value="TreeGrafter"/>
</dbReference>
<dbReference type="EMBL" id="JARPUR010000001">
    <property type="protein sequence ID" value="KAK4885870.1"/>
    <property type="molecule type" value="Genomic_DNA"/>
</dbReference>
<keyword evidence="4" id="KW-0206">Cytoskeleton</keyword>
<dbReference type="GO" id="GO:0030864">
    <property type="term" value="C:cortical actin cytoskeleton"/>
    <property type="evidence" value="ECO:0007669"/>
    <property type="project" value="TreeGrafter"/>
</dbReference>
<evidence type="ECO:0000256" key="1">
    <source>
        <dbReference type="ARBA" id="ARBA00004245"/>
    </source>
</evidence>
<dbReference type="Gene3D" id="3.40.20.10">
    <property type="entry name" value="Severin"/>
    <property type="match status" value="1"/>
</dbReference>
<comment type="subunit">
    <text evidence="7">Interacts with 5-lipoxygenase (ALOX5/5LO) in a calcium-independent manner. Binds to F-actin with a stoichiometry of 1:2.</text>
</comment>
<dbReference type="GO" id="GO:0030427">
    <property type="term" value="C:site of polarized growth"/>
    <property type="evidence" value="ECO:0007669"/>
    <property type="project" value="TreeGrafter"/>
</dbReference>
<keyword evidence="3" id="KW-0009">Actin-binding</keyword>
<dbReference type="AlphaFoldDB" id="A0AAN7SSS4"/>
<dbReference type="Pfam" id="PF00241">
    <property type="entry name" value="Cofilin_ADF"/>
    <property type="match status" value="1"/>
</dbReference>
<evidence type="ECO:0000256" key="3">
    <source>
        <dbReference type="ARBA" id="ARBA00023203"/>
    </source>
</evidence>
<dbReference type="GO" id="GO:0051015">
    <property type="term" value="F:actin filament binding"/>
    <property type="evidence" value="ECO:0007669"/>
    <property type="project" value="TreeGrafter"/>
</dbReference>
<evidence type="ECO:0000256" key="8">
    <source>
        <dbReference type="ARBA" id="ARBA00068121"/>
    </source>
</evidence>
<evidence type="ECO:0000259" key="9">
    <source>
        <dbReference type="PROSITE" id="PS51263"/>
    </source>
</evidence>
<dbReference type="PROSITE" id="PS51263">
    <property type="entry name" value="ADF_H"/>
    <property type="match status" value="1"/>
</dbReference>
<evidence type="ECO:0000256" key="5">
    <source>
        <dbReference type="ARBA" id="ARBA00038052"/>
    </source>
</evidence>
<comment type="similarity">
    <text evidence="5">Belongs to the actin-binding proteins ADF family. Coactosin subfamily.</text>
</comment>
<proteinExistence type="inferred from homology"/>
<dbReference type="FunFam" id="3.40.20.10:FF:000018">
    <property type="entry name" value="Coactosin-like 1"/>
    <property type="match status" value="1"/>
</dbReference>
<dbReference type="Proteomes" id="UP001353858">
    <property type="component" value="Unassembled WGS sequence"/>
</dbReference>
<sequence>MYHFSETLESCVLPIDWIKDGKDEYNSKKMLEYIRNDKQPYKNGQKVHPLSDKVFDVCSEILETAAEAIDEYHMQHIGFVIFVFKNIIMSIETVEGIEYDQLVQKGPKKVAMATSLDADAIMEAYEDVRSDGSETEWAVFKFDGQRIVCSEKGDNFDKFKENFGENERVFGYIRVQTGDEMSKRQKFLFVTWVGPSVSVIQRAKMSTDKSMIKDIIKNFAVELQLEALTEFDLEYFKQALNKAGGANYGTGVRDL</sequence>
<feature type="domain" description="ADF-H" evidence="9">
    <location>
        <begin position="113"/>
        <end position="241"/>
    </location>
</feature>
<organism evidence="10 11">
    <name type="scientific">Aquatica leii</name>
    <dbReference type="NCBI Taxonomy" id="1421715"/>
    <lineage>
        <taxon>Eukaryota</taxon>
        <taxon>Metazoa</taxon>
        <taxon>Ecdysozoa</taxon>
        <taxon>Arthropoda</taxon>
        <taxon>Hexapoda</taxon>
        <taxon>Insecta</taxon>
        <taxon>Pterygota</taxon>
        <taxon>Neoptera</taxon>
        <taxon>Endopterygota</taxon>
        <taxon>Coleoptera</taxon>
        <taxon>Polyphaga</taxon>
        <taxon>Elateriformia</taxon>
        <taxon>Elateroidea</taxon>
        <taxon>Lampyridae</taxon>
        <taxon>Luciolinae</taxon>
        <taxon>Aquatica</taxon>
    </lineage>
</organism>
<protein>
    <recommendedName>
        <fullName evidence="8">Coactosin-like protein</fullName>
    </recommendedName>
</protein>
<dbReference type="GO" id="GO:0005884">
    <property type="term" value="C:actin filament"/>
    <property type="evidence" value="ECO:0007669"/>
    <property type="project" value="TreeGrafter"/>
</dbReference>
<gene>
    <name evidence="10" type="ORF">RN001_002141</name>
</gene>
<dbReference type="SUPFAM" id="SSF55753">
    <property type="entry name" value="Actin depolymerizing proteins"/>
    <property type="match status" value="1"/>
</dbReference>
<dbReference type="CDD" id="cd11282">
    <property type="entry name" value="ADF_coactosin_like"/>
    <property type="match status" value="1"/>
</dbReference>
<evidence type="ECO:0000313" key="10">
    <source>
        <dbReference type="EMBL" id="KAK4885870.1"/>
    </source>
</evidence>
<comment type="subcellular location">
    <subcellularLocation>
        <location evidence="1">Cytoplasm</location>
        <location evidence="1">Cytoskeleton</location>
    </subcellularLocation>
</comment>
<evidence type="ECO:0000256" key="2">
    <source>
        <dbReference type="ARBA" id="ARBA00022490"/>
    </source>
</evidence>
<evidence type="ECO:0000256" key="6">
    <source>
        <dbReference type="ARBA" id="ARBA00058385"/>
    </source>
</evidence>
<name>A0AAN7SSS4_9COLE</name>
<dbReference type="InterPro" id="IPR029006">
    <property type="entry name" value="ADF-H/Gelsolin-like_dom_sf"/>
</dbReference>
<evidence type="ECO:0000256" key="7">
    <source>
        <dbReference type="ARBA" id="ARBA00062335"/>
    </source>
</evidence>
<dbReference type="SMART" id="SM00102">
    <property type="entry name" value="ADF"/>
    <property type="match status" value="1"/>
</dbReference>
<comment type="caution">
    <text evidence="10">The sequence shown here is derived from an EMBL/GenBank/DDBJ whole genome shotgun (WGS) entry which is preliminary data.</text>
</comment>
<comment type="function">
    <text evidence="6">Binds to F-actin in a calcium-independent manner. Has no direct effect on actin depolymerization. Acts as a chaperone for ALOX5 (5LO), influencing both its stability and activity in leukotrienes synthesis.</text>
</comment>
<reference evidence="11" key="1">
    <citation type="submission" date="2023-01" db="EMBL/GenBank/DDBJ databases">
        <title>Key to firefly adult light organ development and bioluminescence: homeobox transcription factors regulate luciferase expression and transportation to peroxisome.</title>
        <authorList>
            <person name="Fu X."/>
        </authorList>
    </citation>
    <scope>NUCLEOTIDE SEQUENCE [LARGE SCALE GENOMIC DNA]</scope>
</reference>
<evidence type="ECO:0000313" key="11">
    <source>
        <dbReference type="Proteomes" id="UP001353858"/>
    </source>
</evidence>
<dbReference type="InterPro" id="IPR002108">
    <property type="entry name" value="ADF-H"/>
</dbReference>
<dbReference type="PANTHER" id="PTHR10829:SF29">
    <property type="entry name" value="COACTOSIN-LIKE PROTEIN"/>
    <property type="match status" value="1"/>
</dbReference>
<evidence type="ECO:0000256" key="4">
    <source>
        <dbReference type="ARBA" id="ARBA00023212"/>
    </source>
</evidence>